<accession>A0ABQ8B238</accession>
<protein>
    <submittedName>
        <fullName evidence="1">Uncharacterized protein</fullName>
    </submittedName>
</protein>
<dbReference type="EMBL" id="JAGKQM010000012">
    <property type="protein sequence ID" value="KAH0898753.1"/>
    <property type="molecule type" value="Genomic_DNA"/>
</dbReference>
<feature type="non-terminal residue" evidence="1">
    <location>
        <position position="458"/>
    </location>
</feature>
<keyword evidence="2" id="KW-1185">Reference proteome</keyword>
<proteinExistence type="predicted"/>
<dbReference type="Proteomes" id="UP000824890">
    <property type="component" value="Unassembled WGS sequence"/>
</dbReference>
<sequence length="458" mass="51821">MVDLSVCCSEHDVSMFFSEHGGTLLMSWRLWPEPRFVGYEHVDEDSLLGVKPCLHDCRIGRSYVLEYFLFFSDLGRLLLFQAGTLLKEDFHLSKGRINHSAWKLEAGPRPGGRDLEAGGRNPGPGRNSMIFFIGLREFHYGIKLLVEFGVGQRLVARVFKLSYRVCLDVLVLGRSHGCSCTLDSDGLEVDYQENHHAGPSKCSKGRIKLSLYDFLLLLYKDETLPPWWELVGVGRKQDISLHFLRLSGSMNREEECMGQDPGILRGRILARLRIRGMIRVELLDMLFVSAPGGWLQSMLGWPCVVLFWNMEDHGHVFPEGCMDFRPGTRRLDRLSSRNPEAGRNFVLELKCRMDFHPGTCRLERDGCVDLQEDLLVYLFDSKSPLSGRLYVFRYQNLGASSNASSSYPWEDLQTETDVLGMHHIPLSVDGLLVNFSQEIGGLSYGPGDSIAGSWDSTE</sequence>
<name>A0ABQ8B238_BRANA</name>
<evidence type="ECO:0000313" key="2">
    <source>
        <dbReference type="Proteomes" id="UP000824890"/>
    </source>
</evidence>
<organism evidence="1 2">
    <name type="scientific">Brassica napus</name>
    <name type="common">Rape</name>
    <dbReference type="NCBI Taxonomy" id="3708"/>
    <lineage>
        <taxon>Eukaryota</taxon>
        <taxon>Viridiplantae</taxon>
        <taxon>Streptophyta</taxon>
        <taxon>Embryophyta</taxon>
        <taxon>Tracheophyta</taxon>
        <taxon>Spermatophyta</taxon>
        <taxon>Magnoliopsida</taxon>
        <taxon>eudicotyledons</taxon>
        <taxon>Gunneridae</taxon>
        <taxon>Pentapetalae</taxon>
        <taxon>rosids</taxon>
        <taxon>malvids</taxon>
        <taxon>Brassicales</taxon>
        <taxon>Brassicaceae</taxon>
        <taxon>Brassiceae</taxon>
        <taxon>Brassica</taxon>
    </lineage>
</organism>
<reference evidence="1 2" key="1">
    <citation type="submission" date="2021-05" db="EMBL/GenBank/DDBJ databases">
        <title>Genome Assembly of Synthetic Allotetraploid Brassica napus Reveals Homoeologous Exchanges between Subgenomes.</title>
        <authorList>
            <person name="Davis J.T."/>
        </authorList>
    </citation>
    <scope>NUCLEOTIDE SEQUENCE [LARGE SCALE GENOMIC DNA]</scope>
    <source>
        <strain evidence="2">cv. Da-Ae</strain>
        <tissue evidence="1">Seedling</tissue>
    </source>
</reference>
<comment type="caution">
    <text evidence="1">The sequence shown here is derived from an EMBL/GenBank/DDBJ whole genome shotgun (WGS) entry which is preliminary data.</text>
</comment>
<gene>
    <name evidence="1" type="ORF">HID58_048321</name>
</gene>
<evidence type="ECO:0000313" key="1">
    <source>
        <dbReference type="EMBL" id="KAH0898753.1"/>
    </source>
</evidence>